<keyword evidence="2" id="KW-1185">Reference proteome</keyword>
<organism evidence="1 2">
    <name type="scientific">Racocetra persica</name>
    <dbReference type="NCBI Taxonomy" id="160502"/>
    <lineage>
        <taxon>Eukaryota</taxon>
        <taxon>Fungi</taxon>
        <taxon>Fungi incertae sedis</taxon>
        <taxon>Mucoromycota</taxon>
        <taxon>Glomeromycotina</taxon>
        <taxon>Glomeromycetes</taxon>
        <taxon>Diversisporales</taxon>
        <taxon>Gigasporaceae</taxon>
        <taxon>Racocetra</taxon>
    </lineage>
</organism>
<reference evidence="1" key="1">
    <citation type="submission" date="2021-06" db="EMBL/GenBank/DDBJ databases">
        <authorList>
            <person name="Kallberg Y."/>
            <person name="Tangrot J."/>
            <person name="Rosling A."/>
        </authorList>
    </citation>
    <scope>NUCLEOTIDE SEQUENCE</scope>
    <source>
        <strain evidence="1">MA461A</strain>
    </source>
</reference>
<protein>
    <submittedName>
        <fullName evidence="1">22846_t:CDS:1</fullName>
    </submittedName>
</protein>
<dbReference type="Proteomes" id="UP000789920">
    <property type="component" value="Unassembled WGS sequence"/>
</dbReference>
<dbReference type="EMBL" id="CAJVQC010000225">
    <property type="protein sequence ID" value="CAG8464733.1"/>
    <property type="molecule type" value="Genomic_DNA"/>
</dbReference>
<evidence type="ECO:0000313" key="2">
    <source>
        <dbReference type="Proteomes" id="UP000789920"/>
    </source>
</evidence>
<evidence type="ECO:0000313" key="1">
    <source>
        <dbReference type="EMBL" id="CAG8464733.1"/>
    </source>
</evidence>
<proteinExistence type="predicted"/>
<gene>
    <name evidence="1" type="ORF">RPERSI_LOCUS310</name>
</gene>
<sequence length="45" mass="5217">MHELRFATCGLVSIVEVFSGYFVLTSFFITVLTNYSTLSDRKYFI</sequence>
<comment type="caution">
    <text evidence="1">The sequence shown here is derived from an EMBL/GenBank/DDBJ whole genome shotgun (WGS) entry which is preliminary data.</text>
</comment>
<name>A0ACA9KCA6_9GLOM</name>
<accession>A0ACA9KCA6</accession>